<organism evidence="1 2">
    <name type="scientific">Anaerocolumna sedimenticola</name>
    <dbReference type="NCBI Taxonomy" id="2696063"/>
    <lineage>
        <taxon>Bacteria</taxon>
        <taxon>Bacillati</taxon>
        <taxon>Bacillota</taxon>
        <taxon>Clostridia</taxon>
        <taxon>Lachnospirales</taxon>
        <taxon>Lachnospiraceae</taxon>
        <taxon>Anaerocolumna</taxon>
    </lineage>
</organism>
<reference evidence="1 2" key="1">
    <citation type="submission" date="2020-01" db="EMBL/GenBank/DDBJ databases">
        <title>Genome analysis of Anaerocolumna sp. CBA3638.</title>
        <authorList>
            <person name="Kim J."/>
            <person name="Roh S.W."/>
        </authorList>
    </citation>
    <scope>NUCLEOTIDE SEQUENCE [LARGE SCALE GENOMIC DNA]</scope>
    <source>
        <strain evidence="1 2">CBA3638</strain>
    </source>
</reference>
<name>A0A6P1TU16_9FIRM</name>
<keyword evidence="2" id="KW-1185">Reference proteome</keyword>
<evidence type="ECO:0000313" key="1">
    <source>
        <dbReference type="EMBL" id="QHQ62925.1"/>
    </source>
</evidence>
<proteinExistence type="predicted"/>
<accession>A0A6P1TU16</accession>
<protein>
    <submittedName>
        <fullName evidence="1">Uncharacterized protein</fullName>
    </submittedName>
</protein>
<gene>
    <name evidence="1" type="ORF">Ana3638_20850</name>
</gene>
<dbReference type="RefSeq" id="WP_161839747.1">
    <property type="nucleotide sequence ID" value="NZ_CP048000.1"/>
</dbReference>
<dbReference type="EMBL" id="CP048000">
    <property type="protein sequence ID" value="QHQ62925.1"/>
    <property type="molecule type" value="Genomic_DNA"/>
</dbReference>
<sequence length="424" mass="48246">MILPKNGRIVIIDDEMDNIKEFMEIFSMEGVSFSYFSGSYETLPDPDKPLTDTFLVLLDLELDGSSRGDDATQASQVINVLDKVLGPSAKDRSVIIVAWSKSLNILKELKPRMSLVNMSPLAFLEMDKLSCKKEDGHFDIELIKKTIEEKMAEIPSINLMYFWDNLAGQAAAKVYKSILSSSNVVTITDLNKRLNTYYEELAKAYVGKGVTQNHSYATINMLNVLLANEIGKSDSSSISLDISRDNRTILDLIDYAKINSSINLISQPKALSCGSVHINPDTELKVTGFDIFKKKDEAKQEFENEYNNMISIICEVSTLCDQAQDRRLLMRFCPGLLVPSVLDRHFKQYADYLYISCLLYDKNIFNGKPFYLVLDFRKFFTVKNFENQPNLLFQLNENLLMHLQNRLGRQISNPGLIFADHKNR</sequence>
<dbReference type="Proteomes" id="UP000464314">
    <property type="component" value="Chromosome"/>
</dbReference>
<dbReference type="KEGG" id="anr:Ana3638_20850"/>
<dbReference type="AlphaFoldDB" id="A0A6P1TU16"/>
<evidence type="ECO:0000313" key="2">
    <source>
        <dbReference type="Proteomes" id="UP000464314"/>
    </source>
</evidence>